<evidence type="ECO:0000256" key="7">
    <source>
        <dbReference type="ARBA" id="ARBA00023136"/>
    </source>
</evidence>
<accession>I7MFL8</accession>
<dbReference type="SUPFAM" id="SSF52540">
    <property type="entry name" value="P-loop containing nucleoside triphosphate hydrolases"/>
    <property type="match status" value="1"/>
</dbReference>
<keyword evidence="6" id="KW-0342">GTP-binding</keyword>
<dbReference type="Pfam" id="PF00071">
    <property type="entry name" value="Ras"/>
    <property type="match status" value="1"/>
</dbReference>
<protein>
    <submittedName>
        <fullName evidence="10">Ras-related C3 botulinum toxin substrate 1 (Rho family, small GTP-binding Rac1)-like protein</fullName>
    </submittedName>
</protein>
<organism evidence="10 11">
    <name type="scientific">Tetrahymena thermophila (strain SB210)</name>
    <dbReference type="NCBI Taxonomy" id="312017"/>
    <lineage>
        <taxon>Eukaryota</taxon>
        <taxon>Sar</taxon>
        <taxon>Alveolata</taxon>
        <taxon>Ciliophora</taxon>
        <taxon>Intramacronucleata</taxon>
        <taxon>Oligohymenophorea</taxon>
        <taxon>Hymenostomatida</taxon>
        <taxon>Tetrahymenina</taxon>
        <taxon>Tetrahymenidae</taxon>
        <taxon>Tetrahymena</taxon>
    </lineage>
</organism>
<dbReference type="GO" id="GO:0007264">
    <property type="term" value="P:small GTPase-mediated signal transduction"/>
    <property type="evidence" value="ECO:0007669"/>
    <property type="project" value="InterPro"/>
</dbReference>
<dbReference type="GO" id="GO:0005886">
    <property type="term" value="C:plasma membrane"/>
    <property type="evidence" value="ECO:0007669"/>
    <property type="project" value="UniProtKB-SubCell"/>
</dbReference>
<dbReference type="STRING" id="312017.I7MFL8"/>
<keyword evidence="9" id="KW-0636">Prenylation</keyword>
<dbReference type="PROSITE" id="PS51421">
    <property type="entry name" value="RAS"/>
    <property type="match status" value="1"/>
</dbReference>
<dbReference type="SMART" id="SM00173">
    <property type="entry name" value="RAS"/>
    <property type="match status" value="1"/>
</dbReference>
<dbReference type="InterPro" id="IPR001806">
    <property type="entry name" value="Small_GTPase"/>
</dbReference>
<dbReference type="EMBL" id="GG662621">
    <property type="protein sequence ID" value="EAS00331.2"/>
    <property type="molecule type" value="Genomic_DNA"/>
</dbReference>
<dbReference type="AlphaFoldDB" id="I7MFL8"/>
<dbReference type="PROSITE" id="PS51420">
    <property type="entry name" value="RHO"/>
    <property type="match status" value="1"/>
</dbReference>
<dbReference type="SMART" id="SM00174">
    <property type="entry name" value="RHO"/>
    <property type="match status" value="1"/>
</dbReference>
<dbReference type="GO" id="GO:0005525">
    <property type="term" value="F:GTP binding"/>
    <property type="evidence" value="ECO:0007669"/>
    <property type="project" value="UniProtKB-KW"/>
</dbReference>
<dbReference type="NCBIfam" id="TIGR00231">
    <property type="entry name" value="small_GTP"/>
    <property type="match status" value="1"/>
</dbReference>
<name>I7MFL8_TETTS</name>
<dbReference type="Proteomes" id="UP000009168">
    <property type="component" value="Unassembled WGS sequence"/>
</dbReference>
<evidence type="ECO:0000256" key="1">
    <source>
        <dbReference type="ARBA" id="ARBA00004342"/>
    </source>
</evidence>
<keyword evidence="4" id="KW-0488">Methylation</keyword>
<dbReference type="CDD" id="cd00157">
    <property type="entry name" value="Rho"/>
    <property type="match status" value="1"/>
</dbReference>
<reference evidence="11" key="1">
    <citation type="journal article" date="2006" name="PLoS Biol.">
        <title>Macronuclear genome sequence of the ciliate Tetrahymena thermophila, a model eukaryote.</title>
        <authorList>
            <person name="Eisen J.A."/>
            <person name="Coyne R.S."/>
            <person name="Wu M."/>
            <person name="Wu D."/>
            <person name="Thiagarajan M."/>
            <person name="Wortman J.R."/>
            <person name="Badger J.H."/>
            <person name="Ren Q."/>
            <person name="Amedeo P."/>
            <person name="Jones K.M."/>
            <person name="Tallon L.J."/>
            <person name="Delcher A.L."/>
            <person name="Salzberg S.L."/>
            <person name="Silva J.C."/>
            <person name="Haas B.J."/>
            <person name="Majoros W.H."/>
            <person name="Farzad M."/>
            <person name="Carlton J.M."/>
            <person name="Smith R.K. Jr."/>
            <person name="Garg J."/>
            <person name="Pearlman R.E."/>
            <person name="Karrer K.M."/>
            <person name="Sun L."/>
            <person name="Manning G."/>
            <person name="Elde N.C."/>
            <person name="Turkewitz A.P."/>
            <person name="Asai D.J."/>
            <person name="Wilkes D.E."/>
            <person name="Wang Y."/>
            <person name="Cai H."/>
            <person name="Collins K."/>
            <person name="Stewart B.A."/>
            <person name="Lee S.R."/>
            <person name="Wilamowska K."/>
            <person name="Weinberg Z."/>
            <person name="Ruzzo W.L."/>
            <person name="Wloga D."/>
            <person name="Gaertig J."/>
            <person name="Frankel J."/>
            <person name="Tsao C.-C."/>
            <person name="Gorovsky M.A."/>
            <person name="Keeling P.J."/>
            <person name="Waller R.F."/>
            <person name="Patron N.J."/>
            <person name="Cherry J.M."/>
            <person name="Stover N.A."/>
            <person name="Krieger C.J."/>
            <person name="del Toro C."/>
            <person name="Ryder H.F."/>
            <person name="Williamson S.C."/>
            <person name="Barbeau R.A."/>
            <person name="Hamilton E.P."/>
            <person name="Orias E."/>
        </authorList>
    </citation>
    <scope>NUCLEOTIDE SEQUENCE [LARGE SCALE GENOMIC DNA]</scope>
    <source>
        <strain evidence="11">SB210</strain>
    </source>
</reference>
<keyword evidence="11" id="KW-1185">Reference proteome</keyword>
<dbReference type="PRINTS" id="PR00449">
    <property type="entry name" value="RASTRNSFRMNG"/>
</dbReference>
<evidence type="ECO:0000256" key="2">
    <source>
        <dbReference type="ARBA" id="ARBA00010142"/>
    </source>
</evidence>
<dbReference type="GeneID" id="7837679"/>
<proteinExistence type="inferred from homology"/>
<dbReference type="RefSeq" id="XP_001020576.2">
    <property type="nucleotide sequence ID" value="XM_001020576.2"/>
</dbReference>
<evidence type="ECO:0000256" key="6">
    <source>
        <dbReference type="ARBA" id="ARBA00023134"/>
    </source>
</evidence>
<evidence type="ECO:0000313" key="10">
    <source>
        <dbReference type="EMBL" id="EAS00331.2"/>
    </source>
</evidence>
<evidence type="ECO:0000256" key="9">
    <source>
        <dbReference type="ARBA" id="ARBA00023289"/>
    </source>
</evidence>
<dbReference type="InterPro" id="IPR005225">
    <property type="entry name" value="Small_GTP-bd"/>
</dbReference>
<dbReference type="FunFam" id="3.40.50.300:FF:000983">
    <property type="entry name" value="Rho family GTPase"/>
    <property type="match status" value="1"/>
</dbReference>
<keyword evidence="5" id="KW-0547">Nucleotide-binding</keyword>
<comment type="similarity">
    <text evidence="2">Belongs to the small GTPase superfamily. Rho family.</text>
</comment>
<keyword evidence="3" id="KW-1003">Cell membrane</keyword>
<evidence type="ECO:0000256" key="5">
    <source>
        <dbReference type="ARBA" id="ARBA00022741"/>
    </source>
</evidence>
<dbReference type="InterPro" id="IPR027417">
    <property type="entry name" value="P-loop_NTPase"/>
</dbReference>
<evidence type="ECO:0000256" key="3">
    <source>
        <dbReference type="ARBA" id="ARBA00022475"/>
    </source>
</evidence>
<dbReference type="PANTHER" id="PTHR24072">
    <property type="entry name" value="RHO FAMILY GTPASE"/>
    <property type="match status" value="1"/>
</dbReference>
<dbReference type="PROSITE" id="PS51419">
    <property type="entry name" value="RAB"/>
    <property type="match status" value="1"/>
</dbReference>
<dbReference type="Gene3D" id="3.40.50.300">
    <property type="entry name" value="P-loop containing nucleotide triphosphate hydrolases"/>
    <property type="match status" value="1"/>
</dbReference>
<keyword evidence="8" id="KW-0449">Lipoprotein</keyword>
<dbReference type="InParanoid" id="I7MFL8"/>
<keyword evidence="7" id="KW-0472">Membrane</keyword>
<dbReference type="InterPro" id="IPR003578">
    <property type="entry name" value="Small_GTPase_Rho"/>
</dbReference>
<gene>
    <name evidence="10" type="ORF">TTHERM_00219040</name>
</gene>
<evidence type="ECO:0000313" key="11">
    <source>
        <dbReference type="Proteomes" id="UP000009168"/>
    </source>
</evidence>
<dbReference type="KEGG" id="tet:TTHERM_00219040"/>
<sequence length="205" mass="23556">MICIDKKQFDDQGPIPMKLVAVGDGAVGKTCILHRYMNDTYSEEHIPTIFENSFMMVKIDKKTVQLGIWDTAGQEEYNRLRPLSYSNTDIFLIVFSVVDPESFDNALKKWYPELQQVQPKSLKVFVGNKIDLLESEQSKKKSQKNAPVNSQQVKQIVNELGCEYFECSAKSNQGIKELFLQSIQDGMNCKQKNQKPRKHQRCTLI</sequence>
<dbReference type="SMART" id="SM00175">
    <property type="entry name" value="RAB"/>
    <property type="match status" value="1"/>
</dbReference>
<evidence type="ECO:0000256" key="8">
    <source>
        <dbReference type="ARBA" id="ARBA00023288"/>
    </source>
</evidence>
<evidence type="ECO:0000256" key="4">
    <source>
        <dbReference type="ARBA" id="ARBA00022481"/>
    </source>
</evidence>
<comment type="subcellular location">
    <subcellularLocation>
        <location evidence="1">Cell membrane</location>
        <topology evidence="1">Lipid-anchor</topology>
        <orientation evidence="1">Cytoplasmic side</orientation>
    </subcellularLocation>
</comment>
<dbReference type="GO" id="GO:0003924">
    <property type="term" value="F:GTPase activity"/>
    <property type="evidence" value="ECO:0007669"/>
    <property type="project" value="InterPro"/>
</dbReference>
<dbReference type="OrthoDB" id="8830751at2759"/>